<sequence>MSVLTFNDVLETTQMITHHNLDVRTITMGISLRDCGHPDVKVCADKIYDKITKKAEKLVQTGEDIESDLGVPIINKRISVTPISMVGESCDTNDYVPLAKALDKAAHEVGVNFIGGFSALVDKGYTKGDRSLIASIPEALATTDVVCSSVNVGSTKAGINMDAVAEMGRVVKETAEKTAANDAIGCAKLVVFCNAVNDNPFMAGAFHGVTEPESVVSVGVSGPGVVKHALEAVRGQDIGAVAEVIKRTAFKITRVGQLVAQEAAKRLNTQFGIIDLSLAPTPAVGDSVAHILEEIGLESCGGPGTTATLAMLNDAVKKGGLMASSYVGGLSGAFIPVSEDAGMIAAVERGSLCLEKLEAMTCVCSVGLDMIAIPGDTTAETIAAIIADESAIGMINNKTTAVRVIPVPGKGVGETVEFGGLLGHAPIMAVSRFKADTFIARGGRIPAPVRSLTN</sequence>
<dbReference type="Gene3D" id="3.20.70.20">
    <property type="match status" value="1"/>
</dbReference>
<evidence type="ECO:0000256" key="1">
    <source>
        <dbReference type="HAMAP-Rule" id="MF_01221"/>
    </source>
</evidence>
<evidence type="ECO:0000313" key="2">
    <source>
        <dbReference type="EMBL" id="SDC49442.1"/>
    </source>
</evidence>
<organism evidence="2 3">
    <name type="scientific">Succiniclasticum ruminis</name>
    <dbReference type="NCBI Taxonomy" id="40841"/>
    <lineage>
        <taxon>Bacteria</taxon>
        <taxon>Bacillati</taxon>
        <taxon>Bacillota</taxon>
        <taxon>Negativicutes</taxon>
        <taxon>Acidaminococcales</taxon>
        <taxon>Acidaminococcaceae</taxon>
        <taxon>Succiniclasticum</taxon>
    </lineage>
</organism>
<accession>A0A1G6M1M6</accession>
<reference evidence="3" key="1">
    <citation type="submission" date="2016-10" db="EMBL/GenBank/DDBJ databases">
        <authorList>
            <person name="Varghese N."/>
            <person name="Submissions S."/>
        </authorList>
    </citation>
    <scope>NUCLEOTIDE SEQUENCE [LARGE SCALE GENOMIC DNA]</scope>
    <source>
        <strain evidence="3">DSM 11005</strain>
    </source>
</reference>
<evidence type="ECO:0000313" key="3">
    <source>
        <dbReference type="Proteomes" id="UP000198943"/>
    </source>
</evidence>
<dbReference type="CDD" id="cd08025">
    <property type="entry name" value="RNR_PFL_like_DUF711"/>
    <property type="match status" value="1"/>
</dbReference>
<dbReference type="OrthoDB" id="9763001at2"/>
<protein>
    <recommendedName>
        <fullName evidence="1">UPF0210 protein SAMN04487864_108136</fullName>
    </recommendedName>
</protein>
<dbReference type="PANTHER" id="PTHR37560:SF1">
    <property type="entry name" value="UPF0210 PROTEIN MJ1665"/>
    <property type="match status" value="1"/>
</dbReference>
<dbReference type="AlphaFoldDB" id="A0A1G6M1M6"/>
<dbReference type="Pfam" id="PF05167">
    <property type="entry name" value="DUF711"/>
    <property type="match status" value="1"/>
</dbReference>
<dbReference type="PANTHER" id="PTHR37560">
    <property type="entry name" value="UPF0210 PROTEIN SPR0218"/>
    <property type="match status" value="1"/>
</dbReference>
<proteinExistence type="inferred from homology"/>
<dbReference type="NCBIfam" id="NF003700">
    <property type="entry name" value="PRK05313.1"/>
    <property type="match status" value="1"/>
</dbReference>
<gene>
    <name evidence="2" type="ORF">SAMN04487864_108136</name>
</gene>
<comment type="subunit">
    <text evidence="1">Homodimer.</text>
</comment>
<dbReference type="RefSeq" id="WP_093730450.1">
    <property type="nucleotide sequence ID" value="NZ_FMYW01000008.1"/>
</dbReference>
<dbReference type="Proteomes" id="UP000198943">
    <property type="component" value="Unassembled WGS sequence"/>
</dbReference>
<keyword evidence="3" id="KW-1185">Reference proteome</keyword>
<dbReference type="InterPro" id="IPR007841">
    <property type="entry name" value="UPF0210"/>
</dbReference>
<dbReference type="EMBL" id="FMYW01000008">
    <property type="protein sequence ID" value="SDC49442.1"/>
    <property type="molecule type" value="Genomic_DNA"/>
</dbReference>
<dbReference type="SUPFAM" id="SSF51998">
    <property type="entry name" value="PFL-like glycyl radical enzymes"/>
    <property type="match status" value="1"/>
</dbReference>
<name>A0A1G6M1M6_9FIRM</name>
<dbReference type="HAMAP" id="MF_01221">
    <property type="entry name" value="UPF0210"/>
    <property type="match status" value="1"/>
</dbReference>
<comment type="similarity">
    <text evidence="1">Belongs to the UPF0210 family.</text>
</comment>